<dbReference type="SUPFAM" id="SSF52058">
    <property type="entry name" value="L domain-like"/>
    <property type="match status" value="1"/>
</dbReference>
<evidence type="ECO:0000313" key="7">
    <source>
        <dbReference type="Proteomes" id="UP000677244"/>
    </source>
</evidence>
<dbReference type="PANTHER" id="PTHR31018:SF3">
    <property type="entry name" value="RECEPTOR PROTEIN-TYROSINE KINASE"/>
    <property type="match status" value="1"/>
</dbReference>
<dbReference type="RefSeq" id="WP_209142025.1">
    <property type="nucleotide sequence ID" value="NZ_JAGHKO010000011.1"/>
</dbReference>
<reference evidence="6 7" key="1">
    <citation type="submission" date="2021-03" db="EMBL/GenBank/DDBJ databases">
        <title>Assistant Professor.</title>
        <authorList>
            <person name="Huq M.A."/>
        </authorList>
    </citation>
    <scope>NUCLEOTIDE SEQUENCE [LARGE SCALE GENOMIC DNA]</scope>
    <source>
        <strain evidence="6 7">MAH-29</strain>
    </source>
</reference>
<gene>
    <name evidence="6" type="ORF">J7I42_26885</name>
</gene>
<comment type="caution">
    <text evidence="6">The sequence shown here is derived from an EMBL/GenBank/DDBJ whole genome shotgun (WGS) entry which is preliminary data.</text>
</comment>
<evidence type="ECO:0000256" key="4">
    <source>
        <dbReference type="ARBA" id="ARBA00022729"/>
    </source>
</evidence>
<evidence type="ECO:0008006" key="8">
    <source>
        <dbReference type="Google" id="ProtNLM"/>
    </source>
</evidence>
<keyword evidence="7" id="KW-1185">Reference proteome</keyword>
<evidence type="ECO:0000313" key="6">
    <source>
        <dbReference type="EMBL" id="MBO9203940.1"/>
    </source>
</evidence>
<dbReference type="InterPro" id="IPR051648">
    <property type="entry name" value="CWI-Assembly_Regulator"/>
</dbReference>
<dbReference type="Proteomes" id="UP000677244">
    <property type="component" value="Unassembled WGS sequence"/>
</dbReference>
<keyword evidence="3" id="KW-0964">Secreted</keyword>
<protein>
    <recommendedName>
        <fullName evidence="8">Receptor L-domain domain-containing protein</fullName>
    </recommendedName>
</protein>
<keyword evidence="4" id="KW-0732">Signal</keyword>
<accession>A0ABS3Z1A1</accession>
<keyword evidence="5" id="KW-0325">Glycoprotein</keyword>
<evidence type="ECO:0000256" key="2">
    <source>
        <dbReference type="ARBA" id="ARBA00022512"/>
    </source>
</evidence>
<sequence length="149" mass="16241">MSTPDQKNSPAQDNLNNVKSLTEVGGVFVLSSLPLLRDISSLKTLKQVGDSFMVQYLDQLTDQTLASFSSLRSVGGDLSLISLPNLVSLNGLSLLTGVQRVFIYDNQQLTNYTGLKNVIPTLPGANWQVSNNKYDPTYQDMIAGKYVAP</sequence>
<dbReference type="EMBL" id="JAGHKO010000011">
    <property type="protein sequence ID" value="MBO9203940.1"/>
    <property type="molecule type" value="Genomic_DNA"/>
</dbReference>
<dbReference type="PANTHER" id="PTHR31018">
    <property type="entry name" value="SPORULATION-SPECIFIC PROTEIN-RELATED"/>
    <property type="match status" value="1"/>
</dbReference>
<dbReference type="InterPro" id="IPR036941">
    <property type="entry name" value="Rcpt_L-dom_sf"/>
</dbReference>
<keyword evidence="2" id="KW-0134">Cell wall</keyword>
<dbReference type="Gene3D" id="3.80.20.20">
    <property type="entry name" value="Receptor L-domain"/>
    <property type="match status" value="1"/>
</dbReference>
<organism evidence="6 7">
    <name type="scientific">Niastella soli</name>
    <dbReference type="NCBI Taxonomy" id="2821487"/>
    <lineage>
        <taxon>Bacteria</taxon>
        <taxon>Pseudomonadati</taxon>
        <taxon>Bacteroidota</taxon>
        <taxon>Chitinophagia</taxon>
        <taxon>Chitinophagales</taxon>
        <taxon>Chitinophagaceae</taxon>
        <taxon>Niastella</taxon>
    </lineage>
</organism>
<proteinExistence type="predicted"/>
<name>A0ABS3Z1A1_9BACT</name>
<evidence type="ECO:0000256" key="1">
    <source>
        <dbReference type="ARBA" id="ARBA00004191"/>
    </source>
</evidence>
<evidence type="ECO:0000256" key="3">
    <source>
        <dbReference type="ARBA" id="ARBA00022525"/>
    </source>
</evidence>
<comment type="subcellular location">
    <subcellularLocation>
        <location evidence="1">Secreted</location>
        <location evidence="1">Cell wall</location>
    </subcellularLocation>
</comment>
<evidence type="ECO:0000256" key="5">
    <source>
        <dbReference type="ARBA" id="ARBA00023180"/>
    </source>
</evidence>